<organism evidence="2 3">
    <name type="scientific">Pelobates cultripes</name>
    <name type="common">Western spadefoot toad</name>
    <dbReference type="NCBI Taxonomy" id="61616"/>
    <lineage>
        <taxon>Eukaryota</taxon>
        <taxon>Metazoa</taxon>
        <taxon>Chordata</taxon>
        <taxon>Craniata</taxon>
        <taxon>Vertebrata</taxon>
        <taxon>Euteleostomi</taxon>
        <taxon>Amphibia</taxon>
        <taxon>Batrachia</taxon>
        <taxon>Anura</taxon>
        <taxon>Pelobatoidea</taxon>
        <taxon>Pelobatidae</taxon>
        <taxon>Pelobates</taxon>
    </lineage>
</organism>
<proteinExistence type="predicted"/>
<keyword evidence="3" id="KW-1185">Reference proteome</keyword>
<protein>
    <submittedName>
        <fullName evidence="2">Uncharacterized protein</fullName>
    </submittedName>
</protein>
<accession>A0AAD1SA03</accession>
<evidence type="ECO:0000313" key="2">
    <source>
        <dbReference type="EMBL" id="CAH2294149.1"/>
    </source>
</evidence>
<dbReference type="EMBL" id="OW240916">
    <property type="protein sequence ID" value="CAH2294149.1"/>
    <property type="molecule type" value="Genomic_DNA"/>
</dbReference>
<name>A0AAD1SA03_PELCU</name>
<dbReference type="Proteomes" id="UP001295444">
    <property type="component" value="Chromosome 05"/>
</dbReference>
<evidence type="ECO:0000256" key="1">
    <source>
        <dbReference type="SAM" id="MobiDB-lite"/>
    </source>
</evidence>
<sequence>MSDFYQERQHGVRSSVGPNATIKQTFPLKIPPNEHMHCICNYLSDGSVQLKLTDPIRHSQDGDDQATQSSSLDGAPDSIHKYLAKIGERNGHLEYRSEE</sequence>
<evidence type="ECO:0000313" key="3">
    <source>
        <dbReference type="Proteomes" id="UP001295444"/>
    </source>
</evidence>
<dbReference type="AlphaFoldDB" id="A0AAD1SA03"/>
<reference evidence="2" key="1">
    <citation type="submission" date="2022-03" db="EMBL/GenBank/DDBJ databases">
        <authorList>
            <person name="Alioto T."/>
            <person name="Alioto T."/>
            <person name="Gomez Garrido J."/>
        </authorList>
    </citation>
    <scope>NUCLEOTIDE SEQUENCE</scope>
</reference>
<feature type="region of interest" description="Disordered" evidence="1">
    <location>
        <begin position="53"/>
        <end position="78"/>
    </location>
</feature>
<gene>
    <name evidence="2" type="ORF">PECUL_23A023397</name>
</gene>